<keyword evidence="2" id="KW-1185">Reference proteome</keyword>
<evidence type="ECO:0000313" key="2">
    <source>
        <dbReference type="Proteomes" id="UP000193307"/>
    </source>
</evidence>
<name>A0A1Y5RKK1_9RHOB</name>
<sequence>MKSHLKHLAIWLLDLVAGTPFAQAVKRNRDAAHALDAAVKEMLEQ</sequence>
<proteinExistence type="predicted"/>
<dbReference type="EMBL" id="FWFW01000001">
    <property type="protein sequence ID" value="SLN19688.1"/>
    <property type="molecule type" value="Genomic_DNA"/>
</dbReference>
<accession>A0A1Y5RKK1</accession>
<organism evidence="1 2">
    <name type="scientific">Pacificibacter marinus</name>
    <dbReference type="NCBI Taxonomy" id="658057"/>
    <lineage>
        <taxon>Bacteria</taxon>
        <taxon>Pseudomonadati</taxon>
        <taxon>Pseudomonadota</taxon>
        <taxon>Alphaproteobacteria</taxon>
        <taxon>Rhodobacterales</taxon>
        <taxon>Roseobacteraceae</taxon>
        <taxon>Pacificibacter</taxon>
    </lineage>
</organism>
<dbReference type="STRING" id="658057.SAMN04488032_10185"/>
<dbReference type="AlphaFoldDB" id="A0A1Y5RKK1"/>
<gene>
    <name evidence="1" type="ORF">PAM7971_00565</name>
</gene>
<dbReference type="RefSeq" id="WP_170842075.1">
    <property type="nucleotide sequence ID" value="NZ_FNZV01000001.1"/>
</dbReference>
<dbReference type="Proteomes" id="UP000193307">
    <property type="component" value="Unassembled WGS sequence"/>
</dbReference>
<evidence type="ECO:0000313" key="1">
    <source>
        <dbReference type="EMBL" id="SLN19688.1"/>
    </source>
</evidence>
<protein>
    <submittedName>
        <fullName evidence="1">Uncharacterized protein</fullName>
    </submittedName>
</protein>
<reference evidence="1 2" key="1">
    <citation type="submission" date="2017-03" db="EMBL/GenBank/DDBJ databases">
        <authorList>
            <person name="Afonso C.L."/>
            <person name="Miller P.J."/>
            <person name="Scott M.A."/>
            <person name="Spackman E."/>
            <person name="Goraichik I."/>
            <person name="Dimitrov K.M."/>
            <person name="Suarez D.L."/>
            <person name="Swayne D.E."/>
        </authorList>
    </citation>
    <scope>NUCLEOTIDE SEQUENCE [LARGE SCALE GENOMIC DNA]</scope>
    <source>
        <strain evidence="1 2">CECT 7971</strain>
    </source>
</reference>